<evidence type="ECO:0000313" key="2">
    <source>
        <dbReference type="Proteomes" id="UP000284465"/>
    </source>
</evidence>
<organism evidence="1 2">
    <name type="scientific">Roseburia intestinalis</name>
    <dbReference type="NCBI Taxonomy" id="166486"/>
    <lineage>
        <taxon>Bacteria</taxon>
        <taxon>Bacillati</taxon>
        <taxon>Bacillota</taxon>
        <taxon>Clostridia</taxon>
        <taxon>Lachnospirales</taxon>
        <taxon>Lachnospiraceae</taxon>
        <taxon>Roseburia</taxon>
    </lineage>
</organism>
<dbReference type="AlphaFoldDB" id="A0A3R6DUT8"/>
<comment type="caution">
    <text evidence="1">The sequence shown here is derived from an EMBL/GenBank/DDBJ whole genome shotgun (WGS) entry which is preliminary data.</text>
</comment>
<name>A0A3R6DUT8_9FIRM</name>
<evidence type="ECO:0000313" key="1">
    <source>
        <dbReference type="EMBL" id="RHA61493.1"/>
    </source>
</evidence>
<dbReference type="EMBL" id="QSFP01000040">
    <property type="protein sequence ID" value="RHA61493.1"/>
    <property type="molecule type" value="Genomic_DNA"/>
</dbReference>
<accession>A0A3R6DUT8</accession>
<dbReference type="Proteomes" id="UP000284465">
    <property type="component" value="Unassembled WGS sequence"/>
</dbReference>
<proteinExistence type="predicted"/>
<dbReference type="RefSeq" id="WP_118592476.1">
    <property type="nucleotide sequence ID" value="NZ_QSFP01000040.1"/>
</dbReference>
<protein>
    <submittedName>
        <fullName evidence="1">Uncharacterized protein</fullName>
    </submittedName>
</protein>
<reference evidence="1 2" key="1">
    <citation type="submission" date="2018-08" db="EMBL/GenBank/DDBJ databases">
        <title>A genome reference for cultivated species of the human gut microbiota.</title>
        <authorList>
            <person name="Zou Y."/>
            <person name="Xue W."/>
            <person name="Luo G."/>
        </authorList>
    </citation>
    <scope>NUCLEOTIDE SEQUENCE [LARGE SCALE GENOMIC DNA]</scope>
    <source>
        <strain evidence="1 2">AM43-11</strain>
    </source>
</reference>
<sequence>MKKLMEDLFQHIIPVNEGYDYLFSDLVYVPIYETSLLVTKRTIMPISLVEEKVLQLIDVGVYQIDEIAQILGLKRKLLDVTLADLYSKNLVMVSTNSCKMMTAGREALNNLNRTEKKQDILKNVCLDGILGNIIDSAAYELQNNVRDNDGKLKPIIPTGEVKYYIEQFKRISQIFDEENVLYFSEGVQPVKEELLKIDKIDSTFVKYIKIPIHIYVSSNGLDIDIVQASNKYKELLELYKDYIIEQINNKKVLKNHFKYRRINQQGYEGELLEEKSGLYDELKKIHFTKNKKSIDYTLITDEVFNDRKLMDGEYRDILKYIVSQSSDVDLYVDNFDDWAFDSQFTATLTENMGKSNLSIYYAQANNIKATKKQIEWNFKGGCKCVEKDKKYFFCWKTESYLLYGVPKLRNVIDDNTTCLCMSYYLRSNS</sequence>
<gene>
    <name evidence="1" type="ORF">DW927_19260</name>
</gene>